<dbReference type="InterPro" id="IPR029058">
    <property type="entry name" value="AB_hydrolase_fold"/>
</dbReference>
<gene>
    <name evidence="7" type="ORF">ABMA27_011609</name>
</gene>
<evidence type="ECO:0000256" key="1">
    <source>
        <dbReference type="ARBA" id="ARBA00004613"/>
    </source>
</evidence>
<feature type="domain" description="Lipase" evidence="6">
    <location>
        <begin position="98"/>
        <end position="408"/>
    </location>
</feature>
<dbReference type="PANTHER" id="PTHR11610:SF178">
    <property type="entry name" value="LIPASE MEMBER H-A-LIKE PROTEIN"/>
    <property type="match status" value="1"/>
</dbReference>
<evidence type="ECO:0000256" key="4">
    <source>
        <dbReference type="RuleBase" id="RU004262"/>
    </source>
</evidence>
<keyword evidence="5" id="KW-0732">Signal</keyword>
<organism evidence="7 8">
    <name type="scientific">Loxostege sticticalis</name>
    <name type="common">Beet webworm moth</name>
    <dbReference type="NCBI Taxonomy" id="481309"/>
    <lineage>
        <taxon>Eukaryota</taxon>
        <taxon>Metazoa</taxon>
        <taxon>Ecdysozoa</taxon>
        <taxon>Arthropoda</taxon>
        <taxon>Hexapoda</taxon>
        <taxon>Insecta</taxon>
        <taxon>Pterygota</taxon>
        <taxon>Neoptera</taxon>
        <taxon>Endopterygota</taxon>
        <taxon>Lepidoptera</taxon>
        <taxon>Glossata</taxon>
        <taxon>Ditrysia</taxon>
        <taxon>Pyraloidea</taxon>
        <taxon>Crambidae</taxon>
        <taxon>Pyraustinae</taxon>
        <taxon>Loxostege</taxon>
    </lineage>
</organism>
<accession>A0ABR3IGU3</accession>
<evidence type="ECO:0000259" key="6">
    <source>
        <dbReference type="Pfam" id="PF00151"/>
    </source>
</evidence>
<dbReference type="InterPro" id="IPR000734">
    <property type="entry name" value="TAG_lipase"/>
</dbReference>
<evidence type="ECO:0000256" key="5">
    <source>
        <dbReference type="SAM" id="SignalP"/>
    </source>
</evidence>
<evidence type="ECO:0000256" key="2">
    <source>
        <dbReference type="ARBA" id="ARBA00010701"/>
    </source>
</evidence>
<dbReference type="EMBL" id="JBEUOH010000003">
    <property type="protein sequence ID" value="KAL0895499.1"/>
    <property type="molecule type" value="Genomic_DNA"/>
</dbReference>
<dbReference type="CDD" id="cd00707">
    <property type="entry name" value="Pancreat_lipase_like"/>
    <property type="match status" value="1"/>
</dbReference>
<dbReference type="PRINTS" id="PR00821">
    <property type="entry name" value="TAGLIPASE"/>
</dbReference>
<comment type="similarity">
    <text evidence="2 4">Belongs to the AB hydrolase superfamily. Lipase family.</text>
</comment>
<evidence type="ECO:0000313" key="8">
    <source>
        <dbReference type="Proteomes" id="UP001549920"/>
    </source>
</evidence>
<name>A0ABR3IGU3_LOXSC</name>
<keyword evidence="8" id="KW-1185">Reference proteome</keyword>
<dbReference type="InterPro" id="IPR033906">
    <property type="entry name" value="Lipase_N"/>
</dbReference>
<comment type="caution">
    <text evidence="7">The sequence shown here is derived from an EMBL/GenBank/DDBJ whole genome shotgun (WGS) entry which is preliminary data.</text>
</comment>
<feature type="signal peptide" evidence="5">
    <location>
        <begin position="1"/>
        <end position="23"/>
    </location>
</feature>
<comment type="subcellular location">
    <subcellularLocation>
        <location evidence="1">Secreted</location>
    </subcellularLocation>
</comment>
<evidence type="ECO:0000256" key="3">
    <source>
        <dbReference type="ARBA" id="ARBA00022525"/>
    </source>
</evidence>
<dbReference type="Gene3D" id="3.40.50.1820">
    <property type="entry name" value="alpha/beta hydrolase"/>
    <property type="match status" value="1"/>
</dbReference>
<dbReference type="InterPro" id="IPR013818">
    <property type="entry name" value="Lipase"/>
</dbReference>
<protein>
    <recommendedName>
        <fullName evidence="6">Lipase domain-containing protein</fullName>
    </recommendedName>
</protein>
<dbReference type="PANTHER" id="PTHR11610">
    <property type="entry name" value="LIPASE"/>
    <property type="match status" value="1"/>
</dbReference>
<keyword evidence="3" id="KW-0964">Secreted</keyword>
<proteinExistence type="inferred from homology"/>
<dbReference type="Pfam" id="PF00151">
    <property type="entry name" value="Lipase"/>
    <property type="match status" value="1"/>
</dbReference>
<reference evidence="7 8" key="1">
    <citation type="submission" date="2024-06" db="EMBL/GenBank/DDBJ databases">
        <title>A chromosome-level genome assembly of beet webworm, Loxostege sticticalis.</title>
        <authorList>
            <person name="Zhang Y."/>
        </authorList>
    </citation>
    <scope>NUCLEOTIDE SEQUENCE [LARGE SCALE GENOMIC DNA]</scope>
    <source>
        <strain evidence="7">AQ026</strain>
        <tissue evidence="7">Whole body</tissue>
    </source>
</reference>
<feature type="chain" id="PRO_5046695617" description="Lipase domain-containing protein" evidence="5">
    <location>
        <begin position="24"/>
        <end position="473"/>
    </location>
</feature>
<evidence type="ECO:0000313" key="7">
    <source>
        <dbReference type="EMBL" id="KAL0895499.1"/>
    </source>
</evidence>
<sequence>MAVSRCVCCVLQVVFVFLQFSNAHRQWMTTDELENHISPDDLREFMHMYENASTTARPAVSVSGGYAEDLTDKTIPDIVDCFGLGSITRQLTTWLLNMKPDPSHKINTHFYFSSRQSPLRVQVMPGDQFGLEWVDFKPTRKTVMIVHGFMSHSNSSWVHDMTRAFLQWADVNVIAVDWSEGGNTWKYWRAVANTRQVGSDVNNFLQQLKAATGARFKDFHFVGHSLGAHICSFTSYLLGGVARITGLDPAQPCFRTVNRTERLDETDADFVDVIHTNGRLLAKIGFGLPEPTGHADFYPNGGMKQPGCHNETNSVWSRLLPFSPTKLQQAICSHGRAYLLFTESLINNNCSFRAHRWNLTYEGVNSSLIAACDRRGSCSEMGINAVGGRGHLRASGPYFVLTTDKEPYCPTEWERRHPQPDLLRDLLKGFRLDRFLRPSSTEPAQTADYADPFATEDDVTTTTQKSWFRRWMG</sequence>
<dbReference type="Proteomes" id="UP001549920">
    <property type="component" value="Unassembled WGS sequence"/>
</dbReference>
<dbReference type="SUPFAM" id="SSF53474">
    <property type="entry name" value="alpha/beta-Hydrolases"/>
    <property type="match status" value="1"/>
</dbReference>